<feature type="transmembrane region" description="Helical" evidence="1">
    <location>
        <begin position="144"/>
        <end position="163"/>
    </location>
</feature>
<protein>
    <submittedName>
        <fullName evidence="2">Dolichyl-phosphate-mannose-protein mannosyltransferase</fullName>
    </submittedName>
</protein>
<evidence type="ECO:0000313" key="2">
    <source>
        <dbReference type="EMBL" id="KKS47147.1"/>
    </source>
</evidence>
<dbReference type="AlphaFoldDB" id="A0A0G0ZEM9"/>
<feature type="transmembrane region" description="Helical" evidence="1">
    <location>
        <begin position="118"/>
        <end position="135"/>
    </location>
</feature>
<keyword evidence="1" id="KW-0812">Transmembrane</keyword>
<keyword evidence="2" id="KW-0808">Transferase</keyword>
<dbReference type="GO" id="GO:0016757">
    <property type="term" value="F:glycosyltransferase activity"/>
    <property type="evidence" value="ECO:0007669"/>
    <property type="project" value="UniProtKB-KW"/>
</dbReference>
<gene>
    <name evidence="2" type="ORF">UV09_C0008G0013</name>
</gene>
<evidence type="ECO:0000313" key="3">
    <source>
        <dbReference type="Proteomes" id="UP000034320"/>
    </source>
</evidence>
<accession>A0A0G0ZEM9</accession>
<comment type="caution">
    <text evidence="2">The sequence shown here is derived from an EMBL/GenBank/DDBJ whole genome shotgun (WGS) entry which is preliminary data.</text>
</comment>
<reference evidence="2 3" key="1">
    <citation type="journal article" date="2015" name="Nature">
        <title>rRNA introns, odd ribosomes, and small enigmatic genomes across a large radiation of phyla.</title>
        <authorList>
            <person name="Brown C.T."/>
            <person name="Hug L.A."/>
            <person name="Thomas B.C."/>
            <person name="Sharon I."/>
            <person name="Castelle C.J."/>
            <person name="Singh A."/>
            <person name="Wilkins M.J."/>
            <person name="Williams K.H."/>
            <person name="Banfield J.F."/>
        </authorList>
    </citation>
    <scope>NUCLEOTIDE SEQUENCE [LARGE SCALE GENOMIC DNA]</scope>
</reference>
<keyword evidence="2" id="KW-0328">Glycosyltransferase</keyword>
<keyword evidence="1" id="KW-1133">Transmembrane helix</keyword>
<evidence type="ECO:0000256" key="1">
    <source>
        <dbReference type="SAM" id="Phobius"/>
    </source>
</evidence>
<feature type="transmembrane region" description="Helical" evidence="1">
    <location>
        <begin position="377"/>
        <end position="398"/>
    </location>
</feature>
<name>A0A0G0ZEM9_9BACT</name>
<proteinExistence type="predicted"/>
<feature type="transmembrane region" description="Helical" evidence="1">
    <location>
        <begin position="91"/>
        <end position="112"/>
    </location>
</feature>
<feature type="transmembrane region" description="Helical" evidence="1">
    <location>
        <begin position="5"/>
        <end position="22"/>
    </location>
</feature>
<keyword evidence="1" id="KW-0472">Membrane</keyword>
<organism evidence="2 3">
    <name type="scientific">Candidatus Gottesmanbacteria bacterium GW2011_GWA2_42_18</name>
    <dbReference type="NCBI Taxonomy" id="1618442"/>
    <lineage>
        <taxon>Bacteria</taxon>
        <taxon>Candidatus Gottesmaniibacteriota</taxon>
    </lineage>
</organism>
<feature type="transmembrane region" description="Helical" evidence="1">
    <location>
        <begin position="169"/>
        <end position="198"/>
    </location>
</feature>
<feature type="transmembrane region" description="Helical" evidence="1">
    <location>
        <begin position="346"/>
        <end position="365"/>
    </location>
</feature>
<feature type="transmembrane region" description="Helical" evidence="1">
    <location>
        <begin position="205"/>
        <end position="226"/>
    </location>
</feature>
<dbReference type="Proteomes" id="UP000034320">
    <property type="component" value="Unassembled WGS sequence"/>
</dbReference>
<feature type="transmembrane region" description="Helical" evidence="1">
    <location>
        <begin position="404"/>
        <end position="423"/>
    </location>
</feature>
<dbReference type="EMBL" id="LCDD01000008">
    <property type="protein sequence ID" value="KKS47147.1"/>
    <property type="molecule type" value="Genomic_DNA"/>
</dbReference>
<sequence>MKNHLYPIIILLFIAGLARYFYFVNGPDLFISADTYGYYETGQKLANEGIPVNDSRPPLYSFILILPALLNGRPDTAVLSGLFFRDMKWIVIFQSLLGLTSLIFIYKIALFLKLPLKAAFLITSFSAFNIMVFGMERILMTETLTVFLLLLLAYTVLALFREYSLGRSLLIWLILSLLFLTKPLYFLLPLPVFALILYRYKNKQVFYHSLILLLLFGMTVFAYSLLNFKYNQYRGFSRVGDLALLGKILVQKLDISSAKNNYYYPFLKKYLDENREPQPFRFMETIAPLYWQDREKMNSLTPLVRTVILANFPHYLLKSLAEIPLALVEANGLVIHNFPFNYLFRFYRASQYLSFLIFPAAFLILKKFLEKNSKENCAWFLILLLSFYQIMLTVFIDYGEYGRIISVTQPFSYLLVIYFLIGLKGKFRKIYQ</sequence>